<dbReference type="VEuPathDB" id="FungiDB:AAP_01141"/>
<evidence type="ECO:0000256" key="1">
    <source>
        <dbReference type="SAM" id="MobiDB-lite"/>
    </source>
</evidence>
<gene>
    <name evidence="3" type="ORF">AAP_01141</name>
</gene>
<comment type="caution">
    <text evidence="3">The sequence shown here is derived from an EMBL/GenBank/DDBJ whole genome shotgun (WGS) entry which is preliminary data.</text>
</comment>
<dbReference type="AlphaFoldDB" id="A0A168CB13"/>
<dbReference type="Pfam" id="PF12754">
    <property type="entry name" value="Get5_N"/>
    <property type="match status" value="1"/>
</dbReference>
<feature type="region of interest" description="Disordered" evidence="1">
    <location>
        <begin position="163"/>
        <end position="212"/>
    </location>
</feature>
<proteinExistence type="predicted"/>
<evidence type="ECO:0000313" key="4">
    <source>
        <dbReference type="Proteomes" id="UP000242877"/>
    </source>
</evidence>
<feature type="domain" description="Get5 N-terminal" evidence="2">
    <location>
        <begin position="6"/>
        <end position="157"/>
    </location>
</feature>
<reference evidence="3 4" key="1">
    <citation type="journal article" date="2016" name="Genome Biol. Evol.">
        <title>Divergent and convergent evolution of fungal pathogenicity.</title>
        <authorList>
            <person name="Shang Y."/>
            <person name="Xiao G."/>
            <person name="Zheng P."/>
            <person name="Cen K."/>
            <person name="Zhan S."/>
            <person name="Wang C."/>
        </authorList>
    </citation>
    <scope>NUCLEOTIDE SEQUENCE [LARGE SCALE GENOMIC DNA]</scope>
    <source>
        <strain evidence="3 4">ARSEF 7405</strain>
    </source>
</reference>
<evidence type="ECO:0000313" key="3">
    <source>
        <dbReference type="EMBL" id="KZZ96368.1"/>
    </source>
</evidence>
<dbReference type="EMBL" id="AZGZ01000003">
    <property type="protein sequence ID" value="KZZ96368.1"/>
    <property type="molecule type" value="Genomic_DNA"/>
</dbReference>
<name>A0A168CB13_9EURO</name>
<sequence>MSELSFCKAFLGAVGARPVKIPADHAFDPFEFQISFPYVLPRLHEQRYRPMPKKRKVAPPPGATKSVNIHLKSSRNPALEFSLDHTDINNVSMSDLKAEVQSRIENKGAPVPLDKIKILWKRKPASGKMVCDVLGDEATGLIKEGGSIEFGVMVLGGATVAEKPAPRPAKKEGTPPHVVHAGAGDIGKTQPDEDVEMKNAQEQSPESTELDESFWAELDGLLRTRLNPAQATKAKEVFQSAWLARQ</sequence>
<dbReference type="InterPro" id="IPR024737">
    <property type="entry name" value="Get5_N"/>
</dbReference>
<keyword evidence="4" id="KW-1185">Reference proteome</keyword>
<organism evidence="3 4">
    <name type="scientific">Ascosphaera apis ARSEF 7405</name>
    <dbReference type="NCBI Taxonomy" id="392613"/>
    <lineage>
        <taxon>Eukaryota</taxon>
        <taxon>Fungi</taxon>
        <taxon>Dikarya</taxon>
        <taxon>Ascomycota</taxon>
        <taxon>Pezizomycotina</taxon>
        <taxon>Eurotiomycetes</taxon>
        <taxon>Eurotiomycetidae</taxon>
        <taxon>Onygenales</taxon>
        <taxon>Ascosphaeraceae</taxon>
        <taxon>Ascosphaera</taxon>
    </lineage>
</organism>
<protein>
    <recommendedName>
        <fullName evidence="2">Get5 N-terminal domain-containing protein</fullName>
    </recommendedName>
</protein>
<dbReference type="Proteomes" id="UP000242877">
    <property type="component" value="Unassembled WGS sequence"/>
</dbReference>
<dbReference type="OrthoDB" id="5366541at2759"/>
<evidence type="ECO:0000259" key="2">
    <source>
        <dbReference type="Pfam" id="PF12754"/>
    </source>
</evidence>
<accession>A0A168CB13</accession>